<dbReference type="PANTHER" id="PTHR33164">
    <property type="entry name" value="TRANSCRIPTIONAL REGULATOR, MARR FAMILY"/>
    <property type="match status" value="1"/>
</dbReference>
<dbReference type="InterPro" id="IPR000835">
    <property type="entry name" value="HTH_MarR-typ"/>
</dbReference>
<dbReference type="Pfam" id="PF01047">
    <property type="entry name" value="MarR"/>
    <property type="match status" value="1"/>
</dbReference>
<sequence length="163" mass="18087">MSTESEPQLHYRSAVVENITTLLNIWMSPRFQHDIVAERHRAMSGLEIRILWTLSSMGPARTADMAETLDIGAPAVSKAIAKLDASGLITREPSATDQRSHTLHLSAEGRRAAQELYDVGDAMVTEIFTDWDAADVSQLSTLLARFVAESEGYARRIHRDDAH</sequence>
<dbReference type="AlphaFoldDB" id="A0A4Q9GXH8"/>
<comment type="caution">
    <text evidence="2">The sequence shown here is derived from an EMBL/GenBank/DDBJ whole genome shotgun (WGS) entry which is preliminary data.</text>
</comment>
<dbReference type="GO" id="GO:0006950">
    <property type="term" value="P:response to stress"/>
    <property type="evidence" value="ECO:0007669"/>
    <property type="project" value="TreeGrafter"/>
</dbReference>
<dbReference type="SMART" id="SM00347">
    <property type="entry name" value="HTH_MARR"/>
    <property type="match status" value="1"/>
</dbReference>
<name>A0A4Q9GXH8_9MICO</name>
<evidence type="ECO:0000313" key="2">
    <source>
        <dbReference type="EMBL" id="TBN57947.1"/>
    </source>
</evidence>
<proteinExistence type="predicted"/>
<keyword evidence="3" id="KW-1185">Reference proteome</keyword>
<reference evidence="3" key="1">
    <citation type="submission" date="2019-02" db="EMBL/GenBank/DDBJ databases">
        <title>Glaciihabitans arcticus sp. nov., a psychrotolerant bacterium isolated from polar soil.</title>
        <authorList>
            <person name="Dahal R.H."/>
        </authorList>
    </citation>
    <scope>NUCLEOTIDE SEQUENCE [LARGE SCALE GENOMIC DNA]</scope>
    <source>
        <strain evidence="3">RP-3-7</strain>
    </source>
</reference>
<dbReference type="InterPro" id="IPR039422">
    <property type="entry name" value="MarR/SlyA-like"/>
</dbReference>
<dbReference type="InterPro" id="IPR036388">
    <property type="entry name" value="WH-like_DNA-bd_sf"/>
</dbReference>
<evidence type="ECO:0000313" key="3">
    <source>
        <dbReference type="Proteomes" id="UP000294194"/>
    </source>
</evidence>
<protein>
    <submittedName>
        <fullName evidence="2">MarR family transcriptional regulator</fullName>
    </submittedName>
</protein>
<dbReference type="PROSITE" id="PS50995">
    <property type="entry name" value="HTH_MARR_2"/>
    <property type="match status" value="1"/>
</dbReference>
<accession>A0A4Q9GXH8</accession>
<evidence type="ECO:0000259" key="1">
    <source>
        <dbReference type="PROSITE" id="PS50995"/>
    </source>
</evidence>
<dbReference type="PANTHER" id="PTHR33164:SF57">
    <property type="entry name" value="MARR-FAMILY TRANSCRIPTIONAL REGULATOR"/>
    <property type="match status" value="1"/>
</dbReference>
<dbReference type="EMBL" id="SISG01000001">
    <property type="protein sequence ID" value="TBN57947.1"/>
    <property type="molecule type" value="Genomic_DNA"/>
</dbReference>
<dbReference type="GO" id="GO:0003700">
    <property type="term" value="F:DNA-binding transcription factor activity"/>
    <property type="evidence" value="ECO:0007669"/>
    <property type="project" value="InterPro"/>
</dbReference>
<organism evidence="2 3">
    <name type="scientific">Glaciihabitans arcticus</name>
    <dbReference type="NCBI Taxonomy" id="2668039"/>
    <lineage>
        <taxon>Bacteria</taxon>
        <taxon>Bacillati</taxon>
        <taxon>Actinomycetota</taxon>
        <taxon>Actinomycetes</taxon>
        <taxon>Micrococcales</taxon>
        <taxon>Microbacteriaceae</taxon>
        <taxon>Glaciihabitans</taxon>
    </lineage>
</organism>
<dbReference type="RefSeq" id="WP_130982056.1">
    <property type="nucleotide sequence ID" value="NZ_SISG01000001.1"/>
</dbReference>
<dbReference type="Proteomes" id="UP000294194">
    <property type="component" value="Unassembled WGS sequence"/>
</dbReference>
<dbReference type="Gene3D" id="1.10.10.10">
    <property type="entry name" value="Winged helix-like DNA-binding domain superfamily/Winged helix DNA-binding domain"/>
    <property type="match status" value="1"/>
</dbReference>
<gene>
    <name evidence="2" type="ORF">EYE40_11360</name>
</gene>
<dbReference type="InterPro" id="IPR036390">
    <property type="entry name" value="WH_DNA-bd_sf"/>
</dbReference>
<feature type="domain" description="HTH marR-type" evidence="1">
    <location>
        <begin position="1"/>
        <end position="148"/>
    </location>
</feature>
<dbReference type="SUPFAM" id="SSF46785">
    <property type="entry name" value="Winged helix' DNA-binding domain"/>
    <property type="match status" value="1"/>
</dbReference>